<dbReference type="AlphaFoldDB" id="A0A3E0DZW2"/>
<keyword evidence="3" id="KW-1185">Reference proteome</keyword>
<dbReference type="OrthoDB" id="799853at2"/>
<proteinExistence type="predicted"/>
<dbReference type="Proteomes" id="UP000257136">
    <property type="component" value="Unassembled WGS sequence"/>
</dbReference>
<feature type="chain" id="PRO_5017745411" evidence="1">
    <location>
        <begin position="21"/>
        <end position="333"/>
    </location>
</feature>
<keyword evidence="1" id="KW-0732">Signal</keyword>
<dbReference type="EMBL" id="QUNI01000016">
    <property type="protein sequence ID" value="REG91614.1"/>
    <property type="molecule type" value="Genomic_DNA"/>
</dbReference>
<dbReference type="RefSeq" id="WP_115814918.1">
    <property type="nucleotide sequence ID" value="NZ_QUNI01000016.1"/>
</dbReference>
<organism evidence="2 3">
    <name type="scientific">Flavobacterium aquicola</name>
    <dbReference type="NCBI Taxonomy" id="1682742"/>
    <lineage>
        <taxon>Bacteria</taxon>
        <taxon>Pseudomonadati</taxon>
        <taxon>Bacteroidota</taxon>
        <taxon>Flavobacteriia</taxon>
        <taxon>Flavobacteriales</taxon>
        <taxon>Flavobacteriaceae</taxon>
        <taxon>Flavobacterium</taxon>
    </lineage>
</organism>
<accession>A0A3E0DZW2</accession>
<evidence type="ECO:0000313" key="3">
    <source>
        <dbReference type="Proteomes" id="UP000257136"/>
    </source>
</evidence>
<dbReference type="Gene3D" id="2.130.10.10">
    <property type="entry name" value="YVTN repeat-like/Quinoprotein amine dehydrogenase"/>
    <property type="match status" value="2"/>
</dbReference>
<dbReference type="Pfam" id="PF07494">
    <property type="entry name" value="Reg_prop"/>
    <property type="match status" value="2"/>
</dbReference>
<dbReference type="InterPro" id="IPR011110">
    <property type="entry name" value="Reg_prop"/>
</dbReference>
<reference evidence="2 3" key="1">
    <citation type="submission" date="2018-08" db="EMBL/GenBank/DDBJ databases">
        <title>Genomic Encyclopedia of Archaeal and Bacterial Type Strains, Phase II (KMG-II): from individual species to whole genera.</title>
        <authorList>
            <person name="Goeker M."/>
        </authorList>
    </citation>
    <scope>NUCLEOTIDE SEQUENCE [LARGE SCALE GENOMIC DNA]</scope>
    <source>
        <strain evidence="2 3">DSM 100880</strain>
    </source>
</reference>
<comment type="caution">
    <text evidence="2">The sequence shown here is derived from an EMBL/GenBank/DDBJ whole genome shotgun (WGS) entry which is preliminary data.</text>
</comment>
<name>A0A3E0DZW2_9FLAO</name>
<feature type="signal peptide" evidence="1">
    <location>
        <begin position="1"/>
        <end position="20"/>
    </location>
</feature>
<evidence type="ECO:0000256" key="1">
    <source>
        <dbReference type="SAM" id="SignalP"/>
    </source>
</evidence>
<protein>
    <submittedName>
        <fullName evidence="2">Two component regulator with propeller domain</fullName>
    </submittedName>
</protein>
<evidence type="ECO:0000313" key="2">
    <source>
        <dbReference type="EMBL" id="REG91614.1"/>
    </source>
</evidence>
<dbReference type="SUPFAM" id="SSF63829">
    <property type="entry name" value="Calcium-dependent phosphotriesterase"/>
    <property type="match status" value="1"/>
</dbReference>
<sequence length="333" mass="36574">MQKQNILNFIILILFSAALGCDSDDSDKETPAPDGKWQAVVYNIQNSKLPDNQVTAIEAAKEGVMWIGTAKGLVKINGTEWTVFNTANSLLPSDHIRALALEANGKLWIGTDRGLLSYDGSKWNLYTTANSVITDDSIFCISYDDKNKRIWVATENELIKIDSVTGLWERFGGFEDNLILSMDVAPDGKIWMGLFNHFAFRGRIVKFDGQFAETFQLDHLGYPSTFPYSLSVSSNNVVSAVLTGTSVKALIRIEASAIRELPLPQDLTGIKSLHQDGQNLWIGGSTLAVYNGQAVELITIPIDDSTITVIASGKNNSKWLGTVNKGLVILRKN</sequence>
<dbReference type="PROSITE" id="PS51257">
    <property type="entry name" value="PROKAR_LIPOPROTEIN"/>
    <property type="match status" value="1"/>
</dbReference>
<dbReference type="InterPro" id="IPR015943">
    <property type="entry name" value="WD40/YVTN_repeat-like_dom_sf"/>
</dbReference>
<gene>
    <name evidence="2" type="ORF">C8P67_11619</name>
</gene>